<dbReference type="InterPro" id="IPR020751">
    <property type="entry name" value="aa-tRNA-synth_I_codon-bd_sub2"/>
</dbReference>
<gene>
    <name evidence="10" type="primary">lysS</name>
    <name evidence="11" type="ordered locus">SAR116_1901</name>
</gene>
<dbReference type="eggNOG" id="COG1384">
    <property type="taxonomic scope" value="Bacteria"/>
</dbReference>
<keyword evidence="7 10" id="KW-0648">Protein biosynthesis</keyword>
<evidence type="ECO:0000256" key="9">
    <source>
        <dbReference type="ARBA" id="ARBA00048573"/>
    </source>
</evidence>
<feature type="short sequence motif" description="'HIGH' region" evidence="10">
    <location>
        <begin position="42"/>
        <end position="50"/>
    </location>
</feature>
<dbReference type="STRING" id="488538.SAR116_1901"/>
<evidence type="ECO:0000256" key="6">
    <source>
        <dbReference type="ARBA" id="ARBA00022840"/>
    </source>
</evidence>
<feature type="short sequence motif" description="'KMSKS' region" evidence="10">
    <location>
        <begin position="289"/>
        <end position="293"/>
    </location>
</feature>
<dbReference type="NCBIfam" id="NF001968">
    <property type="entry name" value="PRK00750.1-2"/>
    <property type="match status" value="1"/>
</dbReference>
<organism evidence="11 12">
    <name type="scientific">Puniceispirillum marinum (strain IMCC1322)</name>
    <dbReference type="NCBI Taxonomy" id="488538"/>
    <lineage>
        <taxon>Bacteria</taxon>
        <taxon>Pseudomonadati</taxon>
        <taxon>Pseudomonadota</taxon>
        <taxon>Alphaproteobacteria</taxon>
        <taxon>Candidatus Puniceispirillales</taxon>
        <taxon>Candidatus Puniceispirillaceae</taxon>
        <taxon>Candidatus Puniceispirillum</taxon>
    </lineage>
</organism>
<dbReference type="HAMAP" id="MF_00177">
    <property type="entry name" value="Lys_tRNA_synth_class1"/>
    <property type="match status" value="1"/>
</dbReference>
<dbReference type="InterPro" id="IPR014729">
    <property type="entry name" value="Rossmann-like_a/b/a_fold"/>
</dbReference>
<dbReference type="PROSITE" id="PS00178">
    <property type="entry name" value="AA_TRNA_LIGASE_I"/>
    <property type="match status" value="1"/>
</dbReference>
<dbReference type="SUPFAM" id="SSF52374">
    <property type="entry name" value="Nucleotidylyl transferase"/>
    <property type="match status" value="1"/>
</dbReference>
<evidence type="ECO:0000313" key="12">
    <source>
        <dbReference type="Proteomes" id="UP000007460"/>
    </source>
</evidence>
<reference evidence="11 12" key="1">
    <citation type="journal article" date="2010" name="J. Bacteriol.">
        <title>Complete genome sequence of "Candidatus Puniceispirillum marinum" IMCC1322, a representative of the SAR116 clade in the Alphaproteobacteria.</title>
        <authorList>
            <person name="Oh H.M."/>
            <person name="Kwon K.K."/>
            <person name="Kang I."/>
            <person name="Kang S.G."/>
            <person name="Lee J.H."/>
            <person name="Kim S.J."/>
            <person name="Cho J.C."/>
        </authorList>
    </citation>
    <scope>NUCLEOTIDE SEQUENCE [LARGE SCALE GENOMIC DNA]</scope>
    <source>
        <strain evidence="11 12">IMCC1322</strain>
    </source>
</reference>
<dbReference type="Gene3D" id="1.10.10.350">
    <property type="match status" value="1"/>
</dbReference>
<dbReference type="PANTHER" id="PTHR37940:SF1">
    <property type="entry name" value="LYSINE--TRNA LIGASE"/>
    <property type="match status" value="1"/>
</dbReference>
<evidence type="ECO:0000256" key="3">
    <source>
        <dbReference type="ARBA" id="ARBA00022490"/>
    </source>
</evidence>
<evidence type="ECO:0000256" key="1">
    <source>
        <dbReference type="ARBA" id="ARBA00004496"/>
    </source>
</evidence>
<dbReference type="SUPFAM" id="SSF48163">
    <property type="entry name" value="An anticodon-binding domain of class I aminoacyl-tRNA synthetases"/>
    <property type="match status" value="1"/>
</dbReference>
<keyword evidence="5 10" id="KW-0547">Nucleotide-binding</keyword>
<dbReference type="AlphaFoldDB" id="D5BMV1"/>
<dbReference type="InterPro" id="IPR001412">
    <property type="entry name" value="aa-tRNA-synth_I_CS"/>
</dbReference>
<sequence length="537" mass="59326">MMDIARNAKAWPFAEAVMLAKRLDKMGGPKKDSVIFETGYGPSGLPHIGTFGEVVRTSMVRHAFETLTGATTRLICFSDDLDGFRKIPDNIPNPEQLTPYLHMPLTKVKDPFGTASSFGAHNNEALQAFLDSFGFDYEFVSSTDCYTSGMFDDALRDMLAHYDDIMKIMLPTLGAERQATYSPFFPICPDTGRVLQAKVIAQDVANDSITYLHPETGEEKTSLVTGGHCKLQWKCDWAMRWYALGVDYEMNGKDLTDSVTQSSKIVRALGAIPPAGLTYELFLDANGEKISKSKGNGLSIDEWLRYGSPEALSLFMYAQPKRAKRLHFDVIPKTVDEYYQHLGKITEQDVAAQIENPVWHIHSGVPEAATLPLTFTLLLNLAAVCHAEDSSVVWAYVSDYAEGVSADTHPALDRMIDYAVNYYQDLVRPTKTYRLPSAAESVHLQTLADAIRDLPDDAPAEDIQSAVYATGKQAEYENLRSWFVCLYEVLLGQSEGPRMGSFFALYGRDKSLQLINDALAGTLAGTPADQTSAGDAH</sequence>
<keyword evidence="12" id="KW-1185">Reference proteome</keyword>
<dbReference type="Proteomes" id="UP000007460">
    <property type="component" value="Chromosome"/>
</dbReference>
<accession>D5BMV1</accession>
<comment type="catalytic activity">
    <reaction evidence="9 10">
        <text>tRNA(Lys) + L-lysine + ATP = L-lysyl-tRNA(Lys) + AMP + diphosphate</text>
        <dbReference type="Rhea" id="RHEA:20792"/>
        <dbReference type="Rhea" id="RHEA-COMP:9696"/>
        <dbReference type="Rhea" id="RHEA-COMP:9697"/>
        <dbReference type="ChEBI" id="CHEBI:30616"/>
        <dbReference type="ChEBI" id="CHEBI:32551"/>
        <dbReference type="ChEBI" id="CHEBI:33019"/>
        <dbReference type="ChEBI" id="CHEBI:78442"/>
        <dbReference type="ChEBI" id="CHEBI:78529"/>
        <dbReference type="ChEBI" id="CHEBI:456215"/>
        <dbReference type="EC" id="6.1.1.6"/>
    </reaction>
</comment>
<dbReference type="GO" id="GO:0000049">
    <property type="term" value="F:tRNA binding"/>
    <property type="evidence" value="ECO:0007669"/>
    <property type="project" value="InterPro"/>
</dbReference>
<dbReference type="InterPro" id="IPR002904">
    <property type="entry name" value="Lys-tRNA-ligase"/>
</dbReference>
<dbReference type="PANTHER" id="PTHR37940">
    <property type="entry name" value="LYSINE--TRNA LIGASE"/>
    <property type="match status" value="1"/>
</dbReference>
<dbReference type="EC" id="6.1.1.6" evidence="10"/>
<evidence type="ECO:0000256" key="10">
    <source>
        <dbReference type="HAMAP-Rule" id="MF_00177"/>
    </source>
</evidence>
<keyword evidence="6 10" id="KW-0067">ATP-binding</keyword>
<dbReference type="Gene3D" id="3.40.50.620">
    <property type="entry name" value="HUPs"/>
    <property type="match status" value="1"/>
</dbReference>
<evidence type="ECO:0000256" key="2">
    <source>
        <dbReference type="ARBA" id="ARBA00005594"/>
    </source>
</evidence>
<evidence type="ECO:0000256" key="8">
    <source>
        <dbReference type="ARBA" id="ARBA00023146"/>
    </source>
</evidence>
<keyword evidence="3 10" id="KW-0963">Cytoplasm</keyword>
<dbReference type="HOGENOM" id="CLU_025562_2_0_5"/>
<comment type="similarity">
    <text evidence="2 10">Belongs to the class-I aminoacyl-tRNA synthetase family.</text>
</comment>
<dbReference type="GO" id="GO:0005737">
    <property type="term" value="C:cytoplasm"/>
    <property type="evidence" value="ECO:0007669"/>
    <property type="project" value="UniProtKB-SubCell"/>
</dbReference>
<evidence type="ECO:0000256" key="5">
    <source>
        <dbReference type="ARBA" id="ARBA00022741"/>
    </source>
</evidence>
<keyword evidence="4 10" id="KW-0436">Ligase</keyword>
<dbReference type="EMBL" id="CP001751">
    <property type="protein sequence ID" value="ADE40144.1"/>
    <property type="molecule type" value="Genomic_DNA"/>
</dbReference>
<keyword evidence="8 10" id="KW-0030">Aminoacyl-tRNA synthetase</keyword>
<comment type="subcellular location">
    <subcellularLocation>
        <location evidence="1 10">Cytoplasm</location>
    </subcellularLocation>
</comment>
<dbReference type="GO" id="GO:0005524">
    <property type="term" value="F:ATP binding"/>
    <property type="evidence" value="ECO:0007669"/>
    <property type="project" value="UniProtKB-UniRule"/>
</dbReference>
<dbReference type="InterPro" id="IPR008925">
    <property type="entry name" value="aa_tRNA-synth_I_cd-bd_sf"/>
</dbReference>
<dbReference type="Pfam" id="PF01921">
    <property type="entry name" value="tRNA-synt_1f"/>
    <property type="match status" value="1"/>
</dbReference>
<dbReference type="KEGG" id="apb:SAR116_1901"/>
<protein>
    <recommendedName>
        <fullName evidence="10">Lysine--tRNA ligase</fullName>
        <ecNumber evidence="10">6.1.1.6</ecNumber>
    </recommendedName>
    <alternativeName>
        <fullName evidence="10">Lysyl-tRNA synthetase</fullName>
        <shortName evidence="10">LysRS</shortName>
    </alternativeName>
</protein>
<proteinExistence type="inferred from homology"/>
<feature type="binding site" evidence="10">
    <location>
        <position position="292"/>
    </location>
    <ligand>
        <name>ATP</name>
        <dbReference type="ChEBI" id="CHEBI:30616"/>
    </ligand>
</feature>
<evidence type="ECO:0000256" key="7">
    <source>
        <dbReference type="ARBA" id="ARBA00022917"/>
    </source>
</evidence>
<dbReference type="NCBIfam" id="TIGR00467">
    <property type="entry name" value="lysS_arch"/>
    <property type="match status" value="1"/>
</dbReference>
<evidence type="ECO:0000313" key="11">
    <source>
        <dbReference type="EMBL" id="ADE40144.1"/>
    </source>
</evidence>
<evidence type="ECO:0000256" key="4">
    <source>
        <dbReference type="ARBA" id="ARBA00022598"/>
    </source>
</evidence>
<dbReference type="GO" id="GO:0004824">
    <property type="term" value="F:lysine-tRNA ligase activity"/>
    <property type="evidence" value="ECO:0007669"/>
    <property type="project" value="UniProtKB-UniRule"/>
</dbReference>
<dbReference type="GO" id="GO:0006430">
    <property type="term" value="P:lysyl-tRNA aminoacylation"/>
    <property type="evidence" value="ECO:0007669"/>
    <property type="project" value="UniProtKB-UniRule"/>
</dbReference>
<name>D5BMV1_PUNMI</name>